<organism evidence="2 3">
    <name type="scientific">Jiulongibacter sediminis</name>
    <dbReference type="NCBI Taxonomy" id="1605367"/>
    <lineage>
        <taxon>Bacteria</taxon>
        <taxon>Pseudomonadati</taxon>
        <taxon>Bacteroidota</taxon>
        <taxon>Cytophagia</taxon>
        <taxon>Cytophagales</taxon>
        <taxon>Leadbetterellaceae</taxon>
        <taxon>Jiulongibacter</taxon>
    </lineage>
</organism>
<gene>
    <name evidence="2" type="ORF">AFM12_05430</name>
</gene>
<accession>A0A0P7C6M5</accession>
<evidence type="ECO:0000259" key="1">
    <source>
        <dbReference type="PROSITE" id="PS50930"/>
    </source>
</evidence>
<evidence type="ECO:0000313" key="2">
    <source>
        <dbReference type="EMBL" id="KPM49995.1"/>
    </source>
</evidence>
<proteinExistence type="predicted"/>
<comment type="caution">
    <text evidence="2">The sequence shown here is derived from an EMBL/GenBank/DDBJ whole genome shotgun (WGS) entry which is preliminary data.</text>
</comment>
<dbReference type="PROSITE" id="PS50930">
    <property type="entry name" value="HTH_LYTTR"/>
    <property type="match status" value="1"/>
</dbReference>
<dbReference type="GO" id="GO:0003677">
    <property type="term" value="F:DNA binding"/>
    <property type="evidence" value="ECO:0007669"/>
    <property type="project" value="InterPro"/>
</dbReference>
<reference evidence="2 3" key="1">
    <citation type="submission" date="2015-07" db="EMBL/GenBank/DDBJ databases">
        <title>The draft genome sequence of Leadbetterella sp. JN14-9.</title>
        <authorList>
            <person name="Liu Y."/>
            <person name="Du J."/>
            <person name="Shao Z."/>
        </authorList>
    </citation>
    <scope>NUCLEOTIDE SEQUENCE [LARGE SCALE GENOMIC DNA]</scope>
    <source>
        <strain evidence="2 3">JN14-9</strain>
    </source>
</reference>
<dbReference type="InterPro" id="IPR007492">
    <property type="entry name" value="LytTR_DNA-bd_dom"/>
</dbReference>
<dbReference type="EMBL" id="LGTQ01000005">
    <property type="protein sequence ID" value="KPM49995.1"/>
    <property type="molecule type" value="Genomic_DNA"/>
</dbReference>
<dbReference type="Pfam" id="PF04397">
    <property type="entry name" value="LytTR"/>
    <property type="match status" value="1"/>
</dbReference>
<sequence length="77" mass="8992">MRNGDHYVVATTLKKLEERLEGLGFWRFNKSEMVNISAAKILKNEGMVKVRNHDPMKISRRKRQKMESILFSQGELA</sequence>
<dbReference type="Proteomes" id="UP000050454">
    <property type="component" value="Unassembled WGS sequence"/>
</dbReference>
<dbReference type="STRING" id="1605367.AFM12_05430"/>
<name>A0A0P7C6M5_9BACT</name>
<protein>
    <recommendedName>
        <fullName evidence="1">HTH LytTR-type domain-containing protein</fullName>
    </recommendedName>
</protein>
<evidence type="ECO:0000313" key="3">
    <source>
        <dbReference type="Proteomes" id="UP000050454"/>
    </source>
</evidence>
<dbReference type="Gene3D" id="2.40.50.1020">
    <property type="entry name" value="LytTr DNA-binding domain"/>
    <property type="match status" value="1"/>
</dbReference>
<dbReference type="AlphaFoldDB" id="A0A0P7C6M5"/>
<keyword evidence="3" id="KW-1185">Reference proteome</keyword>
<feature type="domain" description="HTH LytTR-type" evidence="1">
    <location>
        <begin position="1"/>
        <end position="72"/>
    </location>
</feature>